<proteinExistence type="predicted"/>
<gene>
    <name evidence="1" type="ORF">MERR_LOCUS11381</name>
</gene>
<evidence type="ECO:0000313" key="2">
    <source>
        <dbReference type="Proteomes" id="UP000467841"/>
    </source>
</evidence>
<dbReference type="Proteomes" id="UP000467841">
    <property type="component" value="Unassembled WGS sequence"/>
</dbReference>
<dbReference type="AlphaFoldDB" id="A0A6D2IBA5"/>
<sequence length="102" mass="11428">MTRSPIQALPPFGIAIKRPALYLEILVKSTSVSTEHLVLSSSCCPEVSISMPQLSIFRVPDLSVSILRVRPYALNFVYLDFYSFVSRFSSIEMFYLTSSSSP</sequence>
<name>A0A6D2IBA5_9BRAS</name>
<reference evidence="1" key="1">
    <citation type="submission" date="2020-01" db="EMBL/GenBank/DDBJ databases">
        <authorList>
            <person name="Mishra B."/>
        </authorList>
    </citation>
    <scope>NUCLEOTIDE SEQUENCE [LARGE SCALE GENOMIC DNA]</scope>
</reference>
<dbReference type="EMBL" id="CACVBM020000876">
    <property type="protein sequence ID" value="CAA7024146.1"/>
    <property type="molecule type" value="Genomic_DNA"/>
</dbReference>
<accession>A0A6D2IBA5</accession>
<evidence type="ECO:0000313" key="1">
    <source>
        <dbReference type="EMBL" id="CAA7024146.1"/>
    </source>
</evidence>
<organism evidence="1 2">
    <name type="scientific">Microthlaspi erraticum</name>
    <dbReference type="NCBI Taxonomy" id="1685480"/>
    <lineage>
        <taxon>Eukaryota</taxon>
        <taxon>Viridiplantae</taxon>
        <taxon>Streptophyta</taxon>
        <taxon>Embryophyta</taxon>
        <taxon>Tracheophyta</taxon>
        <taxon>Spermatophyta</taxon>
        <taxon>Magnoliopsida</taxon>
        <taxon>eudicotyledons</taxon>
        <taxon>Gunneridae</taxon>
        <taxon>Pentapetalae</taxon>
        <taxon>rosids</taxon>
        <taxon>malvids</taxon>
        <taxon>Brassicales</taxon>
        <taxon>Brassicaceae</taxon>
        <taxon>Coluteocarpeae</taxon>
        <taxon>Microthlaspi</taxon>
    </lineage>
</organism>
<keyword evidence="2" id="KW-1185">Reference proteome</keyword>
<comment type="caution">
    <text evidence="1">The sequence shown here is derived from an EMBL/GenBank/DDBJ whole genome shotgun (WGS) entry which is preliminary data.</text>
</comment>
<protein>
    <submittedName>
        <fullName evidence="1">Uncharacterized protein</fullName>
    </submittedName>
</protein>